<dbReference type="GO" id="GO:0006508">
    <property type="term" value="P:proteolysis"/>
    <property type="evidence" value="ECO:0007669"/>
    <property type="project" value="UniProtKB-KW"/>
</dbReference>
<dbReference type="Proteomes" id="UP000509222">
    <property type="component" value="Chromosome"/>
</dbReference>
<gene>
    <name evidence="8" type="ORF">HF394_02745</name>
</gene>
<sequence>MMIAVLIFTASPFMSNEAKAASGTVTPDDLVAYAKTFTGVPYKWGGTTPSGFDCSGYLQYVFNHFGISIPRVSADQYKTGTWVSKSNLKKGDMVFFGASSGSTKVTHAGIYVGNGGFISATSSKGIATENINTNPYWAPRYIGAKRYSSVKEAPITVSAPKKQLPVGQYYDVSTGFWAYGAIKDLSAKGIITGYDVSVFKPQNAVNRAEAATMISKAIGLKPISGSAFSDVSSTYWAAGYINAAKRAGIIDGRGNGKYAPTAKVTRAEISAMLTRAFTMKASSTSVSFKDMKGHWAEASVIKVASNKLATGYNDGTFKPDSNATRAEMATFIHRAITK</sequence>
<keyword evidence="5" id="KW-0732">Signal</keyword>
<evidence type="ECO:0000256" key="2">
    <source>
        <dbReference type="ARBA" id="ARBA00022670"/>
    </source>
</evidence>
<dbReference type="InterPro" id="IPR051202">
    <property type="entry name" value="Peptidase_C40"/>
</dbReference>
<accession>A0A7H8QF35</accession>
<dbReference type="PANTHER" id="PTHR47053">
    <property type="entry name" value="MUREIN DD-ENDOPEPTIDASE MEPH-RELATED"/>
    <property type="match status" value="1"/>
</dbReference>
<dbReference type="PROSITE" id="PS51272">
    <property type="entry name" value="SLH"/>
    <property type="match status" value="3"/>
</dbReference>
<reference evidence="8 9" key="1">
    <citation type="submission" date="2020-04" db="EMBL/GenBank/DDBJ databases">
        <authorList>
            <person name="Pajer P."/>
            <person name="Broz P."/>
        </authorList>
    </citation>
    <scope>NUCLEOTIDE SEQUENCE [LARGE SCALE GENOMIC DNA]</scope>
    <source>
        <strain evidence="9">NRL-ATB46093</strain>
    </source>
</reference>
<feature type="domain" description="SLH" evidence="6">
    <location>
        <begin position="229"/>
        <end position="282"/>
    </location>
</feature>
<evidence type="ECO:0000256" key="5">
    <source>
        <dbReference type="SAM" id="SignalP"/>
    </source>
</evidence>
<dbReference type="Pfam" id="PF00395">
    <property type="entry name" value="SLH"/>
    <property type="match status" value="3"/>
</dbReference>
<feature type="domain" description="SLH" evidence="6">
    <location>
        <begin position="165"/>
        <end position="228"/>
    </location>
</feature>
<proteinExistence type="inferred from homology"/>
<feature type="domain" description="SLH" evidence="6">
    <location>
        <begin position="283"/>
        <end position="338"/>
    </location>
</feature>
<dbReference type="Gene3D" id="3.90.1720.10">
    <property type="entry name" value="endopeptidase domain like (from Nostoc punctiforme)"/>
    <property type="match status" value="1"/>
</dbReference>
<keyword evidence="9" id="KW-1185">Reference proteome</keyword>
<protein>
    <submittedName>
        <fullName evidence="8">Hydrolase</fullName>
    </submittedName>
</protein>
<keyword evidence="2" id="KW-0645">Protease</keyword>
<comment type="similarity">
    <text evidence="1">Belongs to the peptidase C40 family.</text>
</comment>
<dbReference type="InterPro" id="IPR038765">
    <property type="entry name" value="Papain-like_cys_pep_sf"/>
</dbReference>
<feature type="domain" description="NlpC/P60" evidence="7">
    <location>
        <begin position="24"/>
        <end position="148"/>
    </location>
</feature>
<evidence type="ECO:0000256" key="1">
    <source>
        <dbReference type="ARBA" id="ARBA00007074"/>
    </source>
</evidence>
<keyword evidence="4" id="KW-0788">Thiol protease</keyword>
<dbReference type="AlphaFoldDB" id="A0A7H8QF35"/>
<reference evidence="9" key="2">
    <citation type="submission" date="2020-06" db="EMBL/GenBank/DDBJ databases">
        <title>Isolation of Planomicrobium glaciei.</title>
        <authorList>
            <person name="Malisova L."/>
            <person name="Safrankova R."/>
            <person name="Jakubu V."/>
            <person name="Spanelova P."/>
        </authorList>
    </citation>
    <scope>NUCLEOTIDE SEQUENCE [LARGE SCALE GENOMIC DNA]</scope>
    <source>
        <strain evidence="9">NRL-ATB46093</strain>
    </source>
</reference>
<evidence type="ECO:0000256" key="4">
    <source>
        <dbReference type="ARBA" id="ARBA00022807"/>
    </source>
</evidence>
<organism evidence="8 9">
    <name type="scientific">Planococcus glaciei</name>
    <dbReference type="NCBI Taxonomy" id="459472"/>
    <lineage>
        <taxon>Bacteria</taxon>
        <taxon>Bacillati</taxon>
        <taxon>Bacillota</taxon>
        <taxon>Bacilli</taxon>
        <taxon>Bacillales</taxon>
        <taxon>Caryophanaceae</taxon>
        <taxon>Planococcus</taxon>
    </lineage>
</organism>
<feature type="signal peptide" evidence="5">
    <location>
        <begin position="1"/>
        <end position="20"/>
    </location>
</feature>
<evidence type="ECO:0000313" key="9">
    <source>
        <dbReference type="Proteomes" id="UP000509222"/>
    </source>
</evidence>
<dbReference type="EMBL" id="CP051177">
    <property type="protein sequence ID" value="QKX52580.1"/>
    <property type="molecule type" value="Genomic_DNA"/>
</dbReference>
<dbReference type="PANTHER" id="PTHR47053:SF1">
    <property type="entry name" value="MUREIN DD-ENDOPEPTIDASE MEPH-RELATED"/>
    <property type="match status" value="1"/>
</dbReference>
<evidence type="ECO:0000256" key="3">
    <source>
        <dbReference type="ARBA" id="ARBA00022801"/>
    </source>
</evidence>
<dbReference type="GO" id="GO:0008234">
    <property type="term" value="F:cysteine-type peptidase activity"/>
    <property type="evidence" value="ECO:0007669"/>
    <property type="project" value="UniProtKB-KW"/>
</dbReference>
<evidence type="ECO:0000259" key="6">
    <source>
        <dbReference type="PROSITE" id="PS51272"/>
    </source>
</evidence>
<name>A0A7H8QF35_9BACL</name>
<evidence type="ECO:0000313" key="8">
    <source>
        <dbReference type="EMBL" id="QKX52580.1"/>
    </source>
</evidence>
<dbReference type="SUPFAM" id="SSF54001">
    <property type="entry name" value="Cysteine proteinases"/>
    <property type="match status" value="1"/>
</dbReference>
<evidence type="ECO:0000259" key="7">
    <source>
        <dbReference type="PROSITE" id="PS51935"/>
    </source>
</evidence>
<feature type="chain" id="PRO_5028858921" evidence="5">
    <location>
        <begin position="21"/>
        <end position="338"/>
    </location>
</feature>
<dbReference type="Pfam" id="PF00877">
    <property type="entry name" value="NLPC_P60"/>
    <property type="match status" value="1"/>
</dbReference>
<dbReference type="PROSITE" id="PS51935">
    <property type="entry name" value="NLPC_P60"/>
    <property type="match status" value="1"/>
</dbReference>
<keyword evidence="3 8" id="KW-0378">Hydrolase</keyword>
<dbReference type="InterPro" id="IPR001119">
    <property type="entry name" value="SLH_dom"/>
</dbReference>
<dbReference type="InterPro" id="IPR000064">
    <property type="entry name" value="NLP_P60_dom"/>
</dbReference>